<dbReference type="EnsemblMetazoa" id="CJA26089.1">
    <property type="protein sequence ID" value="CJA26089.1"/>
    <property type="gene ID" value="WBGene00181661"/>
</dbReference>
<evidence type="ECO:0000313" key="2">
    <source>
        <dbReference type="Proteomes" id="UP000005237"/>
    </source>
</evidence>
<keyword evidence="2" id="KW-1185">Reference proteome</keyword>
<proteinExistence type="predicted"/>
<reference evidence="1" key="2">
    <citation type="submission" date="2022-06" db="UniProtKB">
        <authorList>
            <consortium name="EnsemblMetazoa"/>
        </authorList>
    </citation>
    <scope>IDENTIFICATION</scope>
    <source>
        <strain evidence="1">DF5081</strain>
    </source>
</reference>
<protein>
    <submittedName>
        <fullName evidence="1">Uncharacterized protein</fullName>
    </submittedName>
</protein>
<organism evidence="1 2">
    <name type="scientific">Caenorhabditis japonica</name>
    <dbReference type="NCBI Taxonomy" id="281687"/>
    <lineage>
        <taxon>Eukaryota</taxon>
        <taxon>Metazoa</taxon>
        <taxon>Ecdysozoa</taxon>
        <taxon>Nematoda</taxon>
        <taxon>Chromadorea</taxon>
        <taxon>Rhabditida</taxon>
        <taxon>Rhabditina</taxon>
        <taxon>Rhabditomorpha</taxon>
        <taxon>Rhabditoidea</taxon>
        <taxon>Rhabditidae</taxon>
        <taxon>Peloderinae</taxon>
        <taxon>Caenorhabditis</taxon>
    </lineage>
</organism>
<reference evidence="2" key="1">
    <citation type="submission" date="2010-08" db="EMBL/GenBank/DDBJ databases">
        <authorList>
            <consortium name="Caenorhabditis japonica Sequencing Consortium"/>
            <person name="Wilson R.K."/>
        </authorList>
    </citation>
    <scope>NUCLEOTIDE SEQUENCE [LARGE SCALE GENOMIC DNA]</scope>
    <source>
        <strain evidence="2">DF5081</strain>
    </source>
</reference>
<dbReference type="AlphaFoldDB" id="A0A8R1ICF2"/>
<name>A0A8R1ICF2_CAEJA</name>
<accession>A0A8R1ICF2</accession>
<dbReference type="Proteomes" id="UP000005237">
    <property type="component" value="Unassembled WGS sequence"/>
</dbReference>
<evidence type="ECO:0000313" key="1">
    <source>
        <dbReference type="EnsemblMetazoa" id="CJA26089.1"/>
    </source>
</evidence>
<sequence>MTGTNDNQLVQPTHYAARRARHYVEEFAPFRMCLCLDGAAPNPKRPNPKWYESALRPNPKPPEFEVVRIFVTLPIRALRIRAVSDSGAVRIRTTSDSGASDLGLHRLDNGVLPSLAKRVRTWRHRDLRIGSIAHTDLRKHGCYRFETVWIFKDEEMAEYFCCVK</sequence>